<keyword evidence="3" id="KW-1133">Transmembrane helix</keyword>
<dbReference type="PANTHER" id="PTHR32285:SF48">
    <property type="entry name" value="PROTEIN TRICHOME BIREFRINGENCE-LIKE 19"/>
    <property type="match status" value="1"/>
</dbReference>
<evidence type="ECO:0000259" key="4">
    <source>
        <dbReference type="Pfam" id="PF13839"/>
    </source>
</evidence>
<accession>A0AAN7D5L3</accession>
<feature type="compositionally biased region" description="Polar residues" evidence="2">
    <location>
        <begin position="58"/>
        <end position="77"/>
    </location>
</feature>
<evidence type="ECO:0000313" key="5">
    <source>
        <dbReference type="EMBL" id="KAK4510819.1"/>
    </source>
</evidence>
<gene>
    <name evidence="5" type="ORF">ATC70_005253</name>
</gene>
<dbReference type="RefSeq" id="XP_064677485.1">
    <property type="nucleotide sequence ID" value="XM_064824549.1"/>
</dbReference>
<dbReference type="AlphaFoldDB" id="A0AAN7D5L3"/>
<dbReference type="GeneID" id="89948939"/>
<reference evidence="5 6" key="1">
    <citation type="submission" date="2022-11" db="EMBL/GenBank/DDBJ databases">
        <title>Mucor velutinosus strain NIH1002 WGS.</title>
        <authorList>
            <person name="Subramanian P."/>
            <person name="Mullikin J.C."/>
            <person name="Segre J.A."/>
            <person name="Zelazny A.M."/>
        </authorList>
    </citation>
    <scope>NUCLEOTIDE SEQUENCE [LARGE SCALE GENOMIC DNA]</scope>
    <source>
        <strain evidence="5 6">NIH1002</strain>
    </source>
</reference>
<sequence length="415" mass="47452">MVSLASPSVTVRRDNASNIKYVYIAALVGCIVLWITVYKAPSSLNPSMKNIENPKSPAPQQAPNSKTNTNHTTESMCTSETFNDGKWVYDPVQLEEPFSGADIARVAGYHCIKKFAHRCFRRGGDEILRAKKIMDYRWQPNQCQMLEFNTKKLADHLTDHPVLFVGDSITQLQFESLGCLLGEHFPNRHPAKSDLNGGNTKIRVNEKAPENRDTAAMAYIRSDYLLRLDDFKVISPFEPVGTQLGRGENYPWVHALSKFDYIIINTGPHWHPNLQWGPNTNEQELLDAFKTAMTSVIAYLDQHVKPHQKVWIRTTPYGHVQCSQYKEPQENPLAPSGKTGEYEWHLFHEFDNIWKELLHSQDDRFALFDIADMSNKRGDAHSKPDADCLHTCIPGPVDEWNRLLYNEIMRKQNAK</sequence>
<evidence type="ECO:0000256" key="1">
    <source>
        <dbReference type="ARBA" id="ARBA00007727"/>
    </source>
</evidence>
<dbReference type="EMBL" id="JASEJX010000033">
    <property type="protein sequence ID" value="KAK4510819.1"/>
    <property type="molecule type" value="Genomic_DNA"/>
</dbReference>
<keyword evidence="3" id="KW-0472">Membrane</keyword>
<comment type="caution">
    <text evidence="5">The sequence shown here is derived from an EMBL/GenBank/DDBJ whole genome shotgun (WGS) entry which is preliminary data.</text>
</comment>
<protein>
    <recommendedName>
        <fullName evidence="4">Trichome birefringence-like C-terminal domain-containing protein</fullName>
    </recommendedName>
</protein>
<proteinExistence type="inferred from homology"/>
<dbReference type="PANTHER" id="PTHR32285">
    <property type="entry name" value="PROTEIN TRICHOME BIREFRINGENCE-LIKE 9-RELATED"/>
    <property type="match status" value="1"/>
</dbReference>
<dbReference type="InterPro" id="IPR026057">
    <property type="entry name" value="TBL_C"/>
</dbReference>
<keyword evidence="6" id="KW-1185">Reference proteome</keyword>
<dbReference type="GO" id="GO:0016413">
    <property type="term" value="F:O-acetyltransferase activity"/>
    <property type="evidence" value="ECO:0007669"/>
    <property type="project" value="InterPro"/>
</dbReference>
<evidence type="ECO:0000256" key="2">
    <source>
        <dbReference type="SAM" id="MobiDB-lite"/>
    </source>
</evidence>
<comment type="similarity">
    <text evidence="1">Belongs to the PC-esterase family. TBL subfamily.</text>
</comment>
<keyword evidence="3" id="KW-0812">Transmembrane</keyword>
<dbReference type="Proteomes" id="UP001304243">
    <property type="component" value="Unassembled WGS sequence"/>
</dbReference>
<evidence type="ECO:0000313" key="6">
    <source>
        <dbReference type="Proteomes" id="UP001304243"/>
    </source>
</evidence>
<feature type="domain" description="Trichome birefringence-like C-terminal" evidence="4">
    <location>
        <begin position="147"/>
        <end position="406"/>
    </location>
</feature>
<feature type="transmembrane region" description="Helical" evidence="3">
    <location>
        <begin position="21"/>
        <end position="40"/>
    </location>
</feature>
<name>A0AAN7D5L3_9FUNG</name>
<organism evidence="5 6">
    <name type="scientific">Mucor velutinosus</name>
    <dbReference type="NCBI Taxonomy" id="708070"/>
    <lineage>
        <taxon>Eukaryota</taxon>
        <taxon>Fungi</taxon>
        <taxon>Fungi incertae sedis</taxon>
        <taxon>Mucoromycota</taxon>
        <taxon>Mucoromycotina</taxon>
        <taxon>Mucoromycetes</taxon>
        <taxon>Mucorales</taxon>
        <taxon>Mucorineae</taxon>
        <taxon>Mucoraceae</taxon>
        <taxon>Mucor</taxon>
    </lineage>
</organism>
<feature type="region of interest" description="Disordered" evidence="2">
    <location>
        <begin position="49"/>
        <end position="77"/>
    </location>
</feature>
<dbReference type="InterPro" id="IPR029962">
    <property type="entry name" value="TBL"/>
</dbReference>
<dbReference type="Pfam" id="PF13839">
    <property type="entry name" value="PC-Esterase"/>
    <property type="match status" value="1"/>
</dbReference>
<evidence type="ECO:0000256" key="3">
    <source>
        <dbReference type="SAM" id="Phobius"/>
    </source>
</evidence>